<proteinExistence type="predicted"/>
<dbReference type="Pfam" id="PF00646">
    <property type="entry name" value="F-box"/>
    <property type="match status" value="1"/>
</dbReference>
<organism evidence="3 4">
    <name type="scientific">Orbilia javanica</name>
    <dbReference type="NCBI Taxonomy" id="47235"/>
    <lineage>
        <taxon>Eukaryota</taxon>
        <taxon>Fungi</taxon>
        <taxon>Dikarya</taxon>
        <taxon>Ascomycota</taxon>
        <taxon>Pezizomycotina</taxon>
        <taxon>Orbiliomycetes</taxon>
        <taxon>Orbiliales</taxon>
        <taxon>Orbiliaceae</taxon>
        <taxon>Orbilia</taxon>
    </lineage>
</organism>
<evidence type="ECO:0000259" key="2">
    <source>
        <dbReference type="PROSITE" id="PS50181"/>
    </source>
</evidence>
<evidence type="ECO:0000313" key="4">
    <source>
        <dbReference type="Proteomes" id="UP001313282"/>
    </source>
</evidence>
<sequence>MESQNTTGATHHARSIISFPNELLLNIFKDPGLSNTDLTNAQLACSLFRDNIKPYVTRHRKYTFKVDADGYPVWKLIRLLLNNPELDFGKQITEITLKWPKELTSRWKVPDCWEWTDYEKARIKEICQQWKITSLTEIYILHGCFSESLLIILMCFTPNLRSLDMGDVGKYFEPGCPDHQLFLLDNIRQEDTAKETVGVERFPPGLTNLQSFRVSALSVSSQGHMFDLEDLLPIFFLPRIERIEAVRAGCSRYRPGHHPPREGPSTLRSFILDSCPSNTPSEECLAQIAAITGNLEYVKILRKGRKTFQNKEKSERIGLAFLKHNKNTLAPTEVIIDEGGFNEAGEYGEYTARLRRVAVKQKLFEEAQSRMKRLQIKPSPILALGPDILSHLLRFLGPVDVFNLLLTCRSLKDICYRNIWSEFAITSRRWPPFGRAGIEKLQRMIDEGGPIGFEHLESLEIDGYYLDPRYNRTEKPLLEAFVHKIDNGDTPKLRQMKLIVPFLKSSFSPSQQDLSPIGGCNNILTATKKHSQKKLPSEFDLQLTTDMSICNKVFELCDLIKLTTLRLCFSSWSPEDVAKDINALATLLNALPSPLRRFTIGEGSDQRFLRHEHCSIGSCEVLQEAITSLKSLKKLSIYNGYALHPSYLFVPPEGVTSLSYRGGVSAIWWQKFAEYPFRGVESLKLKFLHHGPKLKLGKVKVSGLVRLTIHENGHRFPSDLFKLLLGSNPLLSERCLKSLAAGRAWWFVRPLSSEEDEAIEYCKDELCKRIRAKRLAFAEEFATESIVKNRVMSDDFEEQIRYICARRVLGEFEHELSATECNQRLRIKLERDIESHGRERPADSDIYTKDRRDDECEGTYEEKEIGNDEISGGSWRSSDRGFFIFN</sequence>
<evidence type="ECO:0000313" key="3">
    <source>
        <dbReference type="EMBL" id="KAK6332929.1"/>
    </source>
</evidence>
<name>A0AAN8MGA8_9PEZI</name>
<keyword evidence="4" id="KW-1185">Reference proteome</keyword>
<protein>
    <recommendedName>
        <fullName evidence="2">F-box domain-containing protein</fullName>
    </recommendedName>
</protein>
<dbReference type="EMBL" id="JAVHNR010000009">
    <property type="protein sequence ID" value="KAK6332929.1"/>
    <property type="molecule type" value="Genomic_DNA"/>
</dbReference>
<dbReference type="InterPro" id="IPR001810">
    <property type="entry name" value="F-box_dom"/>
</dbReference>
<comment type="caution">
    <text evidence="3">The sequence shown here is derived from an EMBL/GenBank/DDBJ whole genome shotgun (WGS) entry which is preliminary data.</text>
</comment>
<accession>A0AAN8MGA8</accession>
<reference evidence="3 4" key="1">
    <citation type="submission" date="2019-10" db="EMBL/GenBank/DDBJ databases">
        <authorList>
            <person name="Palmer J.M."/>
        </authorList>
    </citation>
    <scope>NUCLEOTIDE SEQUENCE [LARGE SCALE GENOMIC DNA]</scope>
    <source>
        <strain evidence="3 4">TWF718</strain>
    </source>
</reference>
<gene>
    <name evidence="3" type="ORF">TWF718_010757</name>
</gene>
<feature type="region of interest" description="Disordered" evidence="1">
    <location>
        <begin position="836"/>
        <end position="859"/>
    </location>
</feature>
<dbReference type="AlphaFoldDB" id="A0AAN8MGA8"/>
<dbReference type="CDD" id="cd09917">
    <property type="entry name" value="F-box_SF"/>
    <property type="match status" value="1"/>
</dbReference>
<evidence type="ECO:0000256" key="1">
    <source>
        <dbReference type="SAM" id="MobiDB-lite"/>
    </source>
</evidence>
<dbReference type="PROSITE" id="PS50181">
    <property type="entry name" value="FBOX"/>
    <property type="match status" value="1"/>
</dbReference>
<dbReference type="InterPro" id="IPR036047">
    <property type="entry name" value="F-box-like_dom_sf"/>
</dbReference>
<dbReference type="SUPFAM" id="SSF81383">
    <property type="entry name" value="F-box domain"/>
    <property type="match status" value="1"/>
</dbReference>
<feature type="domain" description="F-box" evidence="2">
    <location>
        <begin position="378"/>
        <end position="423"/>
    </location>
</feature>
<dbReference type="Proteomes" id="UP001313282">
    <property type="component" value="Unassembled WGS sequence"/>
</dbReference>